<evidence type="ECO:0000313" key="2">
    <source>
        <dbReference type="EMBL" id="AXG66177.1"/>
    </source>
</evidence>
<evidence type="ECO:0000313" key="3">
    <source>
        <dbReference type="Proteomes" id="UP000259354"/>
    </source>
</evidence>
<feature type="region of interest" description="Disordered" evidence="1">
    <location>
        <begin position="214"/>
        <end position="238"/>
    </location>
</feature>
<gene>
    <name evidence="2" type="primary">56</name>
    <name evidence="2" type="ORF">SEA_ANNADREAMY_56</name>
</gene>
<protein>
    <submittedName>
        <fullName evidence="2">SsDNA-binding protein</fullName>
    </submittedName>
</protein>
<name>A0A345GTA5_9CAUD</name>
<reference evidence="2 3" key="1">
    <citation type="submission" date="2018-06" db="EMBL/GenBank/DDBJ databases">
        <authorList>
            <person name="Moussa A."/>
            <person name="Couoh J.M."/>
            <person name="Harbem L."/>
            <person name="Okocha J.C."/>
            <person name="Taylor D."/>
            <person name="Teutsch A.B."/>
            <person name="Smith B.R."/>
            <person name="Suri N."/>
            <person name="Layton S.R."/>
            <person name="Kim T."/>
            <person name="Hughes L.E."/>
            <person name="Garlena R.A."/>
            <person name="Russell D.A."/>
            <person name="Pope W.H."/>
            <person name="Jacobs-Sera D."/>
            <person name="Hatfull G.F."/>
        </authorList>
    </citation>
    <scope>NUCLEOTIDE SEQUENCE [LARGE SCALE GENOMIC DNA]</scope>
</reference>
<accession>A0A345GTA5</accession>
<sequence length="238" mass="26796">MARIKGLASIQANQKAQQERAEAGNRPKADWFKFPKGQTAIVVRFLQELDPEMRNYREDRGVGFIETEHNAPGPDGWKRRGICTIAEEDGGECYACERHKQNYKEGWRQKQNLYINVLADLGDGPKVYILTRNANSVFSQNLIQEALDEGSITDANYRITKTGEGTTTQWSLKRLKDEPFDDSKVEVFDLEAAAVRKVEYDKQAEYYGAVYQEDTTPAASNGSSQAPRASASSADDEW</sequence>
<feature type="compositionally biased region" description="Low complexity" evidence="1">
    <location>
        <begin position="223"/>
        <end position="238"/>
    </location>
</feature>
<feature type="region of interest" description="Disordered" evidence="1">
    <location>
        <begin position="1"/>
        <end position="29"/>
    </location>
</feature>
<dbReference type="Proteomes" id="UP000259354">
    <property type="component" value="Segment"/>
</dbReference>
<dbReference type="KEGG" id="vg:55609199"/>
<keyword evidence="3" id="KW-1185">Reference proteome</keyword>
<evidence type="ECO:0000256" key="1">
    <source>
        <dbReference type="SAM" id="MobiDB-lite"/>
    </source>
</evidence>
<dbReference type="EMBL" id="MH536811">
    <property type="protein sequence ID" value="AXG66177.1"/>
    <property type="molecule type" value="Genomic_DNA"/>
</dbReference>
<dbReference type="GeneID" id="55609199"/>
<dbReference type="RefSeq" id="YP_009839022.1">
    <property type="nucleotide sequence ID" value="NC_048719.1"/>
</dbReference>
<feature type="compositionally biased region" description="Basic and acidic residues" evidence="1">
    <location>
        <begin position="17"/>
        <end position="29"/>
    </location>
</feature>
<organism evidence="2 3">
    <name type="scientific">Streptomyces phage Annadreamy</name>
    <dbReference type="NCBI Taxonomy" id="2250335"/>
    <lineage>
        <taxon>Viruses</taxon>
        <taxon>Duplodnaviria</taxon>
        <taxon>Heunggongvirae</taxon>
        <taxon>Uroviricota</taxon>
        <taxon>Caudoviricetes</taxon>
        <taxon>Stanwilliamsviridae</taxon>
        <taxon>Loccivirinae</taxon>
        <taxon>Annadreamyvirus</taxon>
        <taxon>Annadreamyvirus annadreamy</taxon>
    </lineage>
</organism>
<proteinExistence type="predicted"/>